<evidence type="ECO:0000256" key="1">
    <source>
        <dbReference type="SAM" id="MobiDB-lite"/>
    </source>
</evidence>
<keyword evidence="4" id="KW-1185">Reference proteome</keyword>
<keyword evidence="2" id="KW-1133">Transmembrane helix</keyword>
<dbReference type="PANTHER" id="PTHR36050:SF1">
    <property type="entry name" value="O-FUCOSYLTRANSFERASE 30"/>
    <property type="match status" value="1"/>
</dbReference>
<gene>
    <name evidence="3" type="ORF">IV203_023857</name>
</gene>
<accession>A0A9K3KBM2</accession>
<keyword evidence="2" id="KW-0472">Membrane</keyword>
<comment type="caution">
    <text evidence="3">The sequence shown here is derived from an EMBL/GenBank/DDBJ whole genome shotgun (WGS) entry which is preliminary data.</text>
</comment>
<dbReference type="EMBL" id="JAGRRH010000027">
    <property type="protein sequence ID" value="KAG7340314.1"/>
    <property type="molecule type" value="Genomic_DNA"/>
</dbReference>
<evidence type="ECO:0008006" key="5">
    <source>
        <dbReference type="Google" id="ProtNLM"/>
    </source>
</evidence>
<reference evidence="3" key="1">
    <citation type="journal article" date="2021" name="Sci. Rep.">
        <title>Diploid genomic architecture of Nitzschia inconspicua, an elite biomass production diatom.</title>
        <authorList>
            <person name="Oliver A."/>
            <person name="Podell S."/>
            <person name="Pinowska A."/>
            <person name="Traller J.C."/>
            <person name="Smith S.R."/>
            <person name="McClure R."/>
            <person name="Beliaev A."/>
            <person name="Bohutskyi P."/>
            <person name="Hill E.A."/>
            <person name="Rabines A."/>
            <person name="Zheng H."/>
            <person name="Allen L.Z."/>
            <person name="Kuo A."/>
            <person name="Grigoriev I.V."/>
            <person name="Allen A.E."/>
            <person name="Hazlebeck D."/>
            <person name="Allen E.E."/>
        </authorList>
    </citation>
    <scope>NUCLEOTIDE SEQUENCE</scope>
    <source>
        <strain evidence="3">Hildebrandi</strain>
    </source>
</reference>
<reference evidence="3" key="2">
    <citation type="submission" date="2021-04" db="EMBL/GenBank/DDBJ databases">
        <authorList>
            <person name="Podell S."/>
        </authorList>
    </citation>
    <scope>NUCLEOTIDE SEQUENCE</scope>
    <source>
        <strain evidence="3">Hildebrandi</strain>
    </source>
</reference>
<protein>
    <recommendedName>
        <fullName evidence="5">O-fucosyltransferase family protein</fullName>
    </recommendedName>
</protein>
<dbReference type="OrthoDB" id="1882547at2759"/>
<proteinExistence type="predicted"/>
<dbReference type="AlphaFoldDB" id="A0A9K3KBM2"/>
<evidence type="ECO:0000313" key="3">
    <source>
        <dbReference type="EMBL" id="KAG7340314.1"/>
    </source>
</evidence>
<organism evidence="3 4">
    <name type="scientific">Nitzschia inconspicua</name>
    <dbReference type="NCBI Taxonomy" id="303405"/>
    <lineage>
        <taxon>Eukaryota</taxon>
        <taxon>Sar</taxon>
        <taxon>Stramenopiles</taxon>
        <taxon>Ochrophyta</taxon>
        <taxon>Bacillariophyta</taxon>
        <taxon>Bacillariophyceae</taxon>
        <taxon>Bacillariophycidae</taxon>
        <taxon>Bacillariales</taxon>
        <taxon>Bacillariaceae</taxon>
        <taxon>Nitzschia</taxon>
    </lineage>
</organism>
<evidence type="ECO:0000256" key="2">
    <source>
        <dbReference type="SAM" id="Phobius"/>
    </source>
</evidence>
<evidence type="ECO:0000313" key="4">
    <source>
        <dbReference type="Proteomes" id="UP000693970"/>
    </source>
</evidence>
<name>A0A9K3KBM2_9STRA</name>
<keyword evidence="2" id="KW-0812">Transmembrane</keyword>
<feature type="region of interest" description="Disordered" evidence="1">
    <location>
        <begin position="1"/>
        <end position="25"/>
    </location>
</feature>
<feature type="compositionally biased region" description="Basic and acidic residues" evidence="1">
    <location>
        <begin position="1"/>
        <end position="22"/>
    </location>
</feature>
<sequence length="933" mass="106392">MKHAGRGNEDTSEDKKHSRETMPNESSRSSIMAVFTGHRKMRVAFFAMLLTLFGWLFIIRNIKGMRVVVERQSLYVQPKKEFPNSCITPNPAFLLYYSHAGYSNQVNGLQRAAQLAYKLNRTLILPPVLPHTQKDKQLFPNWGPSMGKIQCNAHREYKWLQDQALNQADLARQKEGKLARFPSFHSIMDFEALYNSTCLQVIDLDEFMQTAHKRSSPKMPLSFYKSHNTTLHTFCDANIDRNVTNYVNARTCKMNPQHTYPELVRHIHQEMARQDGTLKLHQGLSYMRDCRVVNIGSGFILQKSFDNDPMAKPFQEFFDNYPLVEPWNRILKTLLMKTQEFSDAFIGVHVRAFDGKDECEDSSILYQNAAEQVLQQIANHATNITKSDYHKLVIIGRANKNSKKCLKQSLEQKISEKNRNTTDDDQNISVSMPTVVTVNDLIYEHEEKDKLEKWINSIPMEVSTRYLVLDQLVLAMASDLVLQHAFGSTFQNLIVNRHKYRQENLKALGLIDLEIISLSSARLSGSVNSLTCRSRRSISCNKGRQHGLSKCACSFKSASLEMEKFRRALFHGETKLWIKRGGVGPGVELRAPPNIHGSGTHCGTGGLPFFVFGTFLLRGFLLLLCWRLIYLIVMTGCNDRFVLPTFASVALKTKTGKSNSKVSSLWSGLLIDILDKFEALNTRANATLSSHCNREGSNQVVVETPGLSLAAVFRTGWANRGRDTLWEYISDSFVLSKQAGKALSKWTRRIGDVINGGQAPIFDDIGGYHSEPASDPYYEDEPWMNPLLTWEGVPANTLADGNRDKLRKFSDALFEDDMDNRWHLKVRELLVMTLLLRYDQFCAVLRRHPNAYVPLSEAYKHYNPSDPVFERSHDDTTIRNHLFVCRIDRVLEKNDVAKCIFNDWRKCARGAFIEPNLIAIPDLSAFAFSSRRL</sequence>
<dbReference type="PANTHER" id="PTHR36050">
    <property type="entry name" value="O-FUCOSYLTRANSFERASE 30"/>
    <property type="match status" value="1"/>
</dbReference>
<feature type="transmembrane region" description="Helical" evidence="2">
    <location>
        <begin position="43"/>
        <end position="62"/>
    </location>
</feature>
<dbReference type="Proteomes" id="UP000693970">
    <property type="component" value="Unassembled WGS sequence"/>
</dbReference>